<dbReference type="PANTHER" id="PTHR22997:SF0">
    <property type="entry name" value="PIH1 DOMAIN-CONTAINING PROTEIN 1"/>
    <property type="match status" value="1"/>
</dbReference>
<dbReference type="OMA" id="CYINICA"/>
<accession>A0A0G4II78</accession>
<dbReference type="InterPro" id="IPR050734">
    <property type="entry name" value="PIH1/Kintoun_subfamily"/>
</dbReference>
<dbReference type="AlphaFoldDB" id="A0A0G4II78"/>
<sequence length="557" mass="59531">MSAPRKSPFDTMTDEEARRFQEAMADPKFAELFAEYAREISDPGARRESELYLEQLERQQCLPADCKLIKPSPFFCVKLVGDDGAKAFANVCTSEFVAGASRPMSGLLLIFSRRLIDTPAVRKCQGGANWNIPYSCSSPRPSTLPSGRACRVVDVTFHDQIVKLCRNQRFRDLIVQTSIDAVQRLLDVKFTHPHRVLTNCKCKDGPPAIMRIGGGEHPPADIPPMMSALVDNQATKGNERRNAAPNETDLLPAADGAGMNEADAEAPVALMSPEYHIVYQGDFQMADCTVTTPIVASTRPKSLLVRIALPRIARLSDHKDVALDVSPRQVTMSIPGIYAPVSIRLPFECDHEKGRARFQPRDRTLTITLPVVPSAEELVAIKRPSIAADSEADADQDGAVDANAAGDHAGGDASDVTVDEIPQDPAGVSGVVAEPAGTATPPVSIPVPVANGNVDASCPGPVRAPSAVDIRVASHEAARGETDTRREARSDDDAPPFKAAPADDVVAGPAPPATKENVHAGGPQTGTYAGARVAPDPSAPGRQRRRGLSNSMRFALD</sequence>
<feature type="region of interest" description="Disordered" evidence="3">
    <location>
        <begin position="471"/>
        <end position="557"/>
    </location>
</feature>
<dbReference type="Pfam" id="PF08190">
    <property type="entry name" value="PIH1"/>
    <property type="match status" value="1"/>
</dbReference>
<dbReference type="STRING" id="37360.A0A0G4II78"/>
<evidence type="ECO:0000256" key="1">
    <source>
        <dbReference type="ARBA" id="ARBA00008511"/>
    </source>
</evidence>
<dbReference type="InterPro" id="IPR012981">
    <property type="entry name" value="PIH1_N"/>
</dbReference>
<dbReference type="PANTHER" id="PTHR22997">
    <property type="entry name" value="PIH1 DOMAIN-CONTAINING PROTEIN 1"/>
    <property type="match status" value="1"/>
</dbReference>
<evidence type="ECO:0000313" key="7">
    <source>
        <dbReference type="Proteomes" id="UP000039324"/>
    </source>
</evidence>
<feature type="region of interest" description="Disordered" evidence="3">
    <location>
        <begin position="387"/>
        <end position="444"/>
    </location>
</feature>
<evidence type="ECO:0000256" key="2">
    <source>
        <dbReference type="ARBA" id="ARBA00040540"/>
    </source>
</evidence>
<feature type="compositionally biased region" description="Low complexity" evidence="3">
    <location>
        <begin position="399"/>
        <end position="415"/>
    </location>
</feature>
<feature type="domain" description="PIH1 N-terminal" evidence="4">
    <location>
        <begin position="40"/>
        <end position="206"/>
    </location>
</feature>
<dbReference type="GO" id="GO:0005737">
    <property type="term" value="C:cytoplasm"/>
    <property type="evidence" value="ECO:0007669"/>
    <property type="project" value="TreeGrafter"/>
</dbReference>
<evidence type="ECO:0000259" key="5">
    <source>
        <dbReference type="Pfam" id="PF18201"/>
    </source>
</evidence>
<dbReference type="Pfam" id="PF18201">
    <property type="entry name" value="PIH1_CS"/>
    <property type="match status" value="1"/>
</dbReference>
<dbReference type="InterPro" id="IPR041442">
    <property type="entry name" value="PIH1D1/2/3_CS-like"/>
</dbReference>
<keyword evidence="7" id="KW-1185">Reference proteome</keyword>
<proteinExistence type="inferred from homology"/>
<dbReference type="OrthoDB" id="546764at2759"/>
<protein>
    <recommendedName>
        <fullName evidence="2">PIH1 domain-containing protein 1</fullName>
    </recommendedName>
</protein>
<evidence type="ECO:0000259" key="4">
    <source>
        <dbReference type="Pfam" id="PF08190"/>
    </source>
</evidence>
<feature type="compositionally biased region" description="Low complexity" evidence="3">
    <location>
        <begin position="496"/>
        <end position="508"/>
    </location>
</feature>
<dbReference type="EMBL" id="CDSF01000002">
    <property type="protein sequence ID" value="CEO94780.1"/>
    <property type="molecule type" value="Genomic_DNA"/>
</dbReference>
<evidence type="ECO:0000256" key="3">
    <source>
        <dbReference type="SAM" id="MobiDB-lite"/>
    </source>
</evidence>
<feature type="compositionally biased region" description="Basic and acidic residues" evidence="3">
    <location>
        <begin position="472"/>
        <end position="492"/>
    </location>
</feature>
<comment type="similarity">
    <text evidence="1">Belongs to the PIH1 family.</text>
</comment>
<dbReference type="Proteomes" id="UP000039324">
    <property type="component" value="Unassembled WGS sequence"/>
</dbReference>
<feature type="compositionally biased region" description="Polar residues" evidence="3">
    <location>
        <begin position="548"/>
        <end position="557"/>
    </location>
</feature>
<name>A0A0G4II78_PLABS</name>
<evidence type="ECO:0000313" key="6">
    <source>
        <dbReference type="EMBL" id="CEO94780.1"/>
    </source>
</evidence>
<feature type="domain" description="PIH1D1/2/3 CS-like" evidence="5">
    <location>
        <begin position="272"/>
        <end position="372"/>
    </location>
</feature>
<organism evidence="6 7">
    <name type="scientific">Plasmodiophora brassicae</name>
    <name type="common">Clubroot disease agent</name>
    <dbReference type="NCBI Taxonomy" id="37360"/>
    <lineage>
        <taxon>Eukaryota</taxon>
        <taxon>Sar</taxon>
        <taxon>Rhizaria</taxon>
        <taxon>Endomyxa</taxon>
        <taxon>Phytomyxea</taxon>
        <taxon>Plasmodiophorida</taxon>
        <taxon>Plasmodiophoridae</taxon>
        <taxon>Plasmodiophora</taxon>
    </lineage>
</organism>
<gene>
    <name evidence="6" type="ORF">PBRA_003593</name>
</gene>
<reference evidence="6 7" key="1">
    <citation type="submission" date="2015-02" db="EMBL/GenBank/DDBJ databases">
        <authorList>
            <person name="Chooi Y.-H."/>
        </authorList>
    </citation>
    <scope>NUCLEOTIDE SEQUENCE [LARGE SCALE GENOMIC DNA]</scope>
    <source>
        <strain evidence="6">E3</strain>
    </source>
</reference>